<dbReference type="GeneID" id="93398160"/>
<gene>
    <name evidence="2" type="ORF">IC627_05615</name>
    <name evidence="1" type="ORF">PDPUS_1_02115</name>
</gene>
<dbReference type="RefSeq" id="WP_065170945.1">
    <property type="nucleotide sequence ID" value="NZ_AP018045.1"/>
</dbReference>
<dbReference type="InterPro" id="IPR021334">
    <property type="entry name" value="DUF2947"/>
</dbReference>
<evidence type="ECO:0000313" key="2">
    <source>
        <dbReference type="EMBL" id="QOD57426.1"/>
    </source>
</evidence>
<proteinExistence type="predicted"/>
<evidence type="ECO:0000313" key="3">
    <source>
        <dbReference type="Proteomes" id="UP000218676"/>
    </source>
</evidence>
<dbReference type="AlphaFoldDB" id="A0A1V1V486"/>
<dbReference type="EMBL" id="CP061854">
    <property type="protein sequence ID" value="QOD57426.1"/>
    <property type="molecule type" value="Genomic_DNA"/>
</dbReference>
<evidence type="ECO:0000313" key="4">
    <source>
        <dbReference type="Proteomes" id="UP000516656"/>
    </source>
</evidence>
<name>A0A1V1V486_PHODP</name>
<reference evidence="1" key="1">
    <citation type="journal article" date="2017" name="Genome Announc.">
        <title>Whole-Genome Sequence of Photobacterium damselae subsp. piscicida Strain 91-197, Isolated from Hybrid Striped Bass (Morone sp.) in the United States.</title>
        <authorList>
            <person name="Teru Y."/>
            <person name="Hikima J."/>
            <person name="Kono T."/>
            <person name="Sakai M."/>
            <person name="Takano T."/>
            <person name="Hawke J.P."/>
            <person name="Takeyama H."/>
            <person name="Aoki T."/>
        </authorList>
    </citation>
    <scope>NUCLEOTIDE SEQUENCE</scope>
    <source>
        <strain evidence="1">91-197</strain>
    </source>
</reference>
<reference evidence="3" key="2">
    <citation type="submission" date="2017-05" db="EMBL/GenBank/DDBJ databases">
        <title>Whole genome sequence of fish pathogenic bacteria, Photobacterium damselae subsp. piscicida, strain 91-197, isolated from hybrid striped bass (Morone sp.) in USA.</title>
        <authorList>
            <person name="Teru Y."/>
            <person name="Hikima J."/>
            <person name="Kono T."/>
            <person name="Sakai M."/>
            <person name="Takano T."/>
            <person name="Hawke J.P."/>
            <person name="Takeyama H."/>
            <person name="Aoki T."/>
        </authorList>
    </citation>
    <scope>NUCLEOTIDE SEQUENCE [LARGE SCALE GENOMIC DNA]</scope>
    <source>
        <strain evidence="3">91-197</strain>
    </source>
</reference>
<dbReference type="Proteomes" id="UP000218676">
    <property type="component" value="Chromosome 1"/>
</dbReference>
<protein>
    <submittedName>
        <fullName evidence="2">DUF2947 domain-containing protein</fullName>
    </submittedName>
</protein>
<reference evidence="2 4" key="3">
    <citation type="submission" date="2020-09" db="EMBL/GenBank/DDBJ databases">
        <title>Complete, closed and curated genome sequences of Photobacterium damselae subsp. piscicida isolates from Australia indicate localised evolution and additional plasmid-borne pathogenicity mechanisms.</title>
        <authorList>
            <person name="Baseggio L."/>
            <person name="Silayeva O."/>
            <person name="Buller N."/>
            <person name="Landos M."/>
            <person name="Engelstaedter J."/>
            <person name="Barnes A.C."/>
        </authorList>
    </citation>
    <scope>NUCLEOTIDE SEQUENCE [LARGE SCALE GENOMIC DNA]</scope>
    <source>
        <strain evidence="2 4">AS-16-0540-1</strain>
    </source>
</reference>
<accession>A0A1V1V486</accession>
<evidence type="ECO:0000313" key="1">
    <source>
        <dbReference type="EMBL" id="BAX53489.1"/>
    </source>
</evidence>
<sequence>MNYIELDNYSRKWIFTHASMPVAETDLAQIKPLTQARSAQIWREFISSQSADADHFEQGDWAFDKNIWSEAKDWQTAWDEDENILPDGLLDSIEWEDNTTVFFCYEKYNVIETKWSVFKRNWKNFLFFDDGPMLIGRKQEQVLWFKSNGTYTQGHRPK</sequence>
<dbReference type="EMBL" id="AP018045">
    <property type="protein sequence ID" value="BAX53489.1"/>
    <property type="molecule type" value="Genomic_DNA"/>
</dbReference>
<dbReference type="Pfam" id="PF11163">
    <property type="entry name" value="DUF2947"/>
    <property type="match status" value="1"/>
</dbReference>
<organism evidence="2 4">
    <name type="scientific">Photobacterium damsela subsp. piscicida</name>
    <name type="common">Pasteurella piscicida</name>
    <dbReference type="NCBI Taxonomy" id="38294"/>
    <lineage>
        <taxon>Bacteria</taxon>
        <taxon>Pseudomonadati</taxon>
        <taxon>Pseudomonadota</taxon>
        <taxon>Gammaproteobacteria</taxon>
        <taxon>Vibrionales</taxon>
        <taxon>Vibrionaceae</taxon>
        <taxon>Photobacterium</taxon>
    </lineage>
</organism>
<dbReference type="Proteomes" id="UP000516656">
    <property type="component" value="Chromosome 1"/>
</dbReference>